<proteinExistence type="predicted"/>
<dbReference type="OrthoDB" id="438726at2759"/>
<name>Q4RAX2_TETNG</name>
<comment type="caution">
    <text evidence="2">The sequence shown here is derived from an EMBL/GenBank/DDBJ whole genome shotgun (WGS) entry which is preliminary data.</text>
</comment>
<feature type="compositionally biased region" description="Basic and acidic residues" evidence="1">
    <location>
        <begin position="22"/>
        <end position="37"/>
    </location>
</feature>
<accession>Q4RAX2</accession>
<reference evidence="2" key="1">
    <citation type="journal article" date="2004" name="Nature">
        <title>Genome duplication in the teleost fish Tetraodon nigroviridis reveals the early vertebrate proto-karyotype.</title>
        <authorList>
            <person name="Jaillon O."/>
            <person name="Aury J.-M."/>
            <person name="Brunet F."/>
            <person name="Petit J.-L."/>
            <person name="Stange-Thomann N."/>
            <person name="Mauceli E."/>
            <person name="Bouneau L."/>
            <person name="Fischer C."/>
            <person name="Ozouf-Costaz C."/>
            <person name="Bernot A."/>
            <person name="Nicaud S."/>
            <person name="Jaffe D."/>
            <person name="Fisher S."/>
            <person name="Lutfalla G."/>
            <person name="Dossat C."/>
            <person name="Segurens B."/>
            <person name="Dasilva C."/>
            <person name="Salanoubat M."/>
            <person name="Levy M."/>
            <person name="Boudet N."/>
            <person name="Castellano S."/>
            <person name="Anthouard V."/>
            <person name="Jubin C."/>
            <person name="Castelli V."/>
            <person name="Katinka M."/>
            <person name="Vacherie B."/>
            <person name="Biemont C."/>
            <person name="Skalli Z."/>
            <person name="Cattolico L."/>
            <person name="Poulain J."/>
            <person name="De Berardinis V."/>
            <person name="Cruaud C."/>
            <person name="Duprat S."/>
            <person name="Brottier P."/>
            <person name="Coutanceau J.-P."/>
            <person name="Gouzy J."/>
            <person name="Parra G."/>
            <person name="Lardier G."/>
            <person name="Chapple C."/>
            <person name="McKernan K.J."/>
            <person name="McEwan P."/>
            <person name="Bosak S."/>
            <person name="Kellis M."/>
            <person name="Volff J.-N."/>
            <person name="Guigo R."/>
            <person name="Zody M.C."/>
            <person name="Mesirov J."/>
            <person name="Lindblad-Toh K."/>
            <person name="Birren B."/>
            <person name="Nusbaum C."/>
            <person name="Kahn D."/>
            <person name="Robinson-Rechavi M."/>
            <person name="Laudet V."/>
            <person name="Schachter V."/>
            <person name="Quetier F."/>
            <person name="Saurin W."/>
            <person name="Scarpelli C."/>
            <person name="Wincker P."/>
            <person name="Lander E.S."/>
            <person name="Weissenbach J."/>
            <person name="Roest Crollius H."/>
        </authorList>
    </citation>
    <scope>NUCLEOTIDE SEQUENCE [LARGE SCALE GENOMIC DNA]</scope>
</reference>
<protein>
    <submittedName>
        <fullName evidence="2">(spotted green pufferfish) hypothetical protein</fullName>
    </submittedName>
</protein>
<organism evidence="2">
    <name type="scientific">Tetraodon nigroviridis</name>
    <name type="common">Spotted green pufferfish</name>
    <name type="synonym">Chelonodon nigroviridis</name>
    <dbReference type="NCBI Taxonomy" id="99883"/>
    <lineage>
        <taxon>Eukaryota</taxon>
        <taxon>Metazoa</taxon>
        <taxon>Chordata</taxon>
        <taxon>Craniata</taxon>
        <taxon>Vertebrata</taxon>
        <taxon>Euteleostomi</taxon>
        <taxon>Actinopterygii</taxon>
        <taxon>Neopterygii</taxon>
        <taxon>Teleostei</taxon>
        <taxon>Neoteleostei</taxon>
        <taxon>Acanthomorphata</taxon>
        <taxon>Eupercaria</taxon>
        <taxon>Tetraodontiformes</taxon>
        <taxon>Tetradontoidea</taxon>
        <taxon>Tetraodontidae</taxon>
        <taxon>Tetraodon</taxon>
    </lineage>
</organism>
<feature type="region of interest" description="Disordered" evidence="1">
    <location>
        <begin position="1"/>
        <end position="63"/>
    </location>
</feature>
<evidence type="ECO:0000313" key="2">
    <source>
        <dbReference type="EMBL" id="CAG14461.1"/>
    </source>
</evidence>
<gene>
    <name evidence="2" type="ORF">GSTENG00037976001</name>
</gene>
<reference evidence="2" key="2">
    <citation type="submission" date="2004-02" db="EMBL/GenBank/DDBJ databases">
        <authorList>
            <consortium name="Genoscope"/>
            <consortium name="Whitehead Institute Centre for Genome Research"/>
        </authorList>
    </citation>
    <scope>NUCLEOTIDE SEQUENCE</scope>
</reference>
<feature type="non-terminal residue" evidence="2">
    <location>
        <position position="1"/>
    </location>
</feature>
<dbReference type="AlphaFoldDB" id="Q4RAX2"/>
<feature type="compositionally biased region" description="Basic and acidic residues" evidence="1">
    <location>
        <begin position="1"/>
        <end position="13"/>
    </location>
</feature>
<dbReference type="KEGG" id="tng:GSTEN00037976G001"/>
<evidence type="ECO:0000256" key="1">
    <source>
        <dbReference type="SAM" id="MobiDB-lite"/>
    </source>
</evidence>
<dbReference type="EMBL" id="CAAE01022732">
    <property type="protein sequence ID" value="CAG14461.1"/>
    <property type="molecule type" value="Genomic_DNA"/>
</dbReference>
<sequence>CPVFRRLREEAEKRKRPSWNEIKGRKGDGEAPGDAKHSSLSRNPTRETPEPGLINPAFEESED</sequence>
<feature type="non-terminal residue" evidence="2">
    <location>
        <position position="63"/>
    </location>
</feature>